<evidence type="ECO:0000256" key="4">
    <source>
        <dbReference type="ARBA" id="ARBA00022688"/>
    </source>
</evidence>
<evidence type="ECO:0000256" key="7">
    <source>
        <dbReference type="ARBA" id="ARBA00023128"/>
    </source>
</evidence>
<dbReference type="Proteomes" id="UP000027586">
    <property type="component" value="Unassembled WGS sequence"/>
</dbReference>
<evidence type="ECO:0000256" key="8">
    <source>
        <dbReference type="RuleBase" id="RU366063"/>
    </source>
</evidence>
<dbReference type="AlphaFoldDB" id="A0A068SCL4"/>
<proteinExistence type="inferred from homology"/>
<dbReference type="PANTHER" id="PTHR21427:SF19">
    <property type="entry name" value="UBIQUINONE BIOSYNTHESIS PROTEIN COQ9, MITOCHONDRIAL"/>
    <property type="match status" value="1"/>
</dbReference>
<evidence type="ECO:0000256" key="1">
    <source>
        <dbReference type="ARBA" id="ARBA00004173"/>
    </source>
</evidence>
<dbReference type="VEuPathDB" id="FungiDB:LCOR_10914.1"/>
<keyword evidence="7 8" id="KW-0496">Mitochondrion</keyword>
<dbReference type="OrthoDB" id="619536at2759"/>
<sequence>MLTRSILQRICIPTSRRCLSTIQSQPQTSLDPASKLLKATLPFVPQFGWTMESIVRGARELGYPSVAHGVFMNGETGLVDAFLKYCRQNHVAMVEKALTDDEEFKTLDTPEKIKKITAMRLDLLKPYAHRWSEALAIMAYPSNIPMSVTHLAELADDVLFYAGDRSPDFNWYINRAGFAAIYTSTELFMTQDKSPDFFETARFLDSRVAQAAQLKDGKKELDTMLEFGAKSFLGLLGTRGIRV</sequence>
<dbReference type="FunFam" id="1.10.357.10:FF:000004">
    <property type="entry name" value="Ubiquinone biosynthesis protein COQ9, mitochondrial"/>
    <property type="match status" value="1"/>
</dbReference>
<dbReference type="GO" id="GO:0005743">
    <property type="term" value="C:mitochondrial inner membrane"/>
    <property type="evidence" value="ECO:0007669"/>
    <property type="project" value="TreeGrafter"/>
</dbReference>
<dbReference type="EMBL" id="CBTN010000083">
    <property type="protein sequence ID" value="CDH60123.1"/>
    <property type="molecule type" value="Genomic_DNA"/>
</dbReference>
<feature type="domain" description="Ubiquinone biosynthesis protein COQ9 HTH" evidence="10">
    <location>
        <begin position="34"/>
        <end position="58"/>
    </location>
</feature>
<dbReference type="Gene3D" id="1.10.357.10">
    <property type="entry name" value="Tetracycline Repressor, domain 2"/>
    <property type="match status" value="1"/>
</dbReference>
<protein>
    <recommendedName>
        <fullName evidence="8">Ubiquinone biosynthesis protein</fullName>
    </recommendedName>
</protein>
<organism evidence="11 12">
    <name type="scientific">Lichtheimia corymbifera JMRC:FSU:9682</name>
    <dbReference type="NCBI Taxonomy" id="1263082"/>
    <lineage>
        <taxon>Eukaryota</taxon>
        <taxon>Fungi</taxon>
        <taxon>Fungi incertae sedis</taxon>
        <taxon>Mucoromycota</taxon>
        <taxon>Mucoromycotina</taxon>
        <taxon>Mucoromycetes</taxon>
        <taxon>Mucorales</taxon>
        <taxon>Lichtheimiaceae</taxon>
        <taxon>Lichtheimia</taxon>
    </lineage>
</organism>
<dbReference type="Pfam" id="PF21392">
    <property type="entry name" value="COQ9_N"/>
    <property type="match status" value="1"/>
</dbReference>
<keyword evidence="12" id="KW-1185">Reference proteome</keyword>
<keyword evidence="5" id="KW-0809">Transit peptide</keyword>
<dbReference type="UniPathway" id="UPA00232"/>
<reference evidence="11" key="1">
    <citation type="submission" date="2013-08" db="EMBL/GenBank/DDBJ databases">
        <title>Gene expansion shapes genome architecture in the human pathogen Lichtheimia corymbifera: an evolutionary genomics analysis in the ancient terrestrial Mucorales (Mucoromycotina).</title>
        <authorList>
            <person name="Schwartze V.U."/>
            <person name="Winter S."/>
            <person name="Shelest E."/>
            <person name="Marcet-Houben M."/>
            <person name="Horn F."/>
            <person name="Wehner S."/>
            <person name="Hoffmann K."/>
            <person name="Riege K."/>
            <person name="Sammeth M."/>
            <person name="Nowrousian M."/>
            <person name="Valiante V."/>
            <person name="Linde J."/>
            <person name="Jacobsen I.D."/>
            <person name="Marz M."/>
            <person name="Brakhage A.A."/>
            <person name="Gabaldon T."/>
            <person name="Bocker S."/>
            <person name="Voigt K."/>
        </authorList>
    </citation>
    <scope>NUCLEOTIDE SEQUENCE [LARGE SCALE GENOMIC DNA]</scope>
    <source>
        <strain evidence="11">FSU 9682</strain>
    </source>
</reference>
<dbReference type="STRING" id="1263082.A0A068SCL4"/>
<evidence type="ECO:0000259" key="10">
    <source>
        <dbReference type="Pfam" id="PF21392"/>
    </source>
</evidence>
<feature type="domain" description="COQ9 C-terminal" evidence="9">
    <location>
        <begin position="145"/>
        <end position="214"/>
    </location>
</feature>
<dbReference type="InterPro" id="IPR013718">
    <property type="entry name" value="COQ9_C"/>
</dbReference>
<evidence type="ECO:0000256" key="6">
    <source>
        <dbReference type="ARBA" id="ARBA00023121"/>
    </source>
</evidence>
<name>A0A068SCL4_9FUNG</name>
<dbReference type="GO" id="GO:0008289">
    <property type="term" value="F:lipid binding"/>
    <property type="evidence" value="ECO:0007669"/>
    <property type="project" value="UniProtKB-UniRule"/>
</dbReference>
<comment type="subcellular location">
    <subcellularLocation>
        <location evidence="1 8">Mitochondrion</location>
    </subcellularLocation>
</comment>
<dbReference type="NCBIfam" id="TIGR02396">
    <property type="entry name" value="diverge_rpsU"/>
    <property type="match status" value="1"/>
</dbReference>
<dbReference type="InterPro" id="IPR048674">
    <property type="entry name" value="COQ9_HTH"/>
</dbReference>
<dbReference type="Pfam" id="PF08511">
    <property type="entry name" value="COQ9"/>
    <property type="match status" value="1"/>
</dbReference>
<evidence type="ECO:0000313" key="11">
    <source>
        <dbReference type="EMBL" id="CDH60123.1"/>
    </source>
</evidence>
<gene>
    <name evidence="11" type="ORF">LCOR_10914.1</name>
</gene>
<comment type="similarity">
    <text evidence="3 8">Belongs to the COQ9 family.</text>
</comment>
<keyword evidence="6 8" id="KW-0446">Lipid-binding</keyword>
<evidence type="ECO:0000256" key="5">
    <source>
        <dbReference type="ARBA" id="ARBA00022946"/>
    </source>
</evidence>
<dbReference type="GO" id="GO:0006744">
    <property type="term" value="P:ubiquinone biosynthetic process"/>
    <property type="evidence" value="ECO:0007669"/>
    <property type="project" value="UniProtKB-UniRule"/>
</dbReference>
<evidence type="ECO:0000256" key="3">
    <source>
        <dbReference type="ARBA" id="ARBA00010766"/>
    </source>
</evidence>
<comment type="function">
    <text evidence="8">Membrane-associated protein that warps the membrane surface to access and bind aromatic isoprenes with high specificity, including ubiquinone (CoQ) isoprene intermediates and presents them directly to Coq7, therefore facilitating the Coq7-mediated hydroxylase step. Participates in the biosynthesis of coenzyme Q, also named ubiquinone, an essential lipid-soluble electron transporter for aerobic cellular respiration.</text>
</comment>
<dbReference type="PANTHER" id="PTHR21427">
    <property type="entry name" value="UBIQUINONE BIOSYNTHESIS PROTEIN COQ9, MITOCHONDRIAL"/>
    <property type="match status" value="1"/>
</dbReference>
<comment type="pathway">
    <text evidence="2 8">Cofactor biosynthesis; ubiquinone biosynthesis.</text>
</comment>
<accession>A0A068SCL4</accession>
<comment type="caution">
    <text evidence="11">The sequence shown here is derived from an EMBL/GenBank/DDBJ whole genome shotgun (WGS) entry which is preliminary data.</text>
</comment>
<keyword evidence="4 8" id="KW-0831">Ubiquinone biosynthesis</keyword>
<evidence type="ECO:0000313" key="12">
    <source>
        <dbReference type="Proteomes" id="UP000027586"/>
    </source>
</evidence>
<dbReference type="InterPro" id="IPR012762">
    <property type="entry name" value="Ubiq_biosynth_COQ9"/>
</dbReference>
<evidence type="ECO:0000259" key="9">
    <source>
        <dbReference type="Pfam" id="PF08511"/>
    </source>
</evidence>
<evidence type="ECO:0000256" key="2">
    <source>
        <dbReference type="ARBA" id="ARBA00004749"/>
    </source>
</evidence>